<feature type="region of interest" description="Disordered" evidence="1">
    <location>
        <begin position="45"/>
        <end position="88"/>
    </location>
</feature>
<evidence type="ECO:0000256" key="1">
    <source>
        <dbReference type="SAM" id="MobiDB-lite"/>
    </source>
</evidence>
<dbReference type="InterPro" id="IPR025843">
    <property type="entry name" value="Actino_peptide"/>
</dbReference>
<feature type="compositionally biased region" description="Basic and acidic residues" evidence="1">
    <location>
        <begin position="45"/>
        <end position="54"/>
    </location>
</feature>
<dbReference type="Pfam" id="PF14408">
    <property type="entry name" value="Actino_peptide"/>
    <property type="match status" value="1"/>
</dbReference>
<proteinExistence type="predicted"/>
<accession>A0A7W9LB89</accession>
<comment type="caution">
    <text evidence="2">The sequence shown here is derived from an EMBL/GenBank/DDBJ whole genome shotgun (WGS) entry which is preliminary data.</text>
</comment>
<feature type="compositionally biased region" description="Basic and acidic residues" evidence="1">
    <location>
        <begin position="65"/>
        <end position="88"/>
    </location>
</feature>
<sequence>MTTQAPLKPWGLTRATPHLPQAPQPWADTRLDPGTQLTVFLDEHGEPIDAKGDGTNRTFATVSESRPHDGETNAPLRPDDSPTDREAD</sequence>
<keyword evidence="3" id="KW-1185">Reference proteome</keyword>
<evidence type="ECO:0000313" key="2">
    <source>
        <dbReference type="EMBL" id="MBB5777401.1"/>
    </source>
</evidence>
<feature type="region of interest" description="Disordered" evidence="1">
    <location>
        <begin position="1"/>
        <end position="29"/>
    </location>
</feature>
<organism evidence="2 3">
    <name type="scientific">Nonomuraea jabiensis</name>
    <dbReference type="NCBI Taxonomy" id="882448"/>
    <lineage>
        <taxon>Bacteria</taxon>
        <taxon>Bacillati</taxon>
        <taxon>Actinomycetota</taxon>
        <taxon>Actinomycetes</taxon>
        <taxon>Streptosporangiales</taxon>
        <taxon>Streptosporangiaceae</taxon>
        <taxon>Nonomuraea</taxon>
    </lineage>
</organism>
<evidence type="ECO:0000313" key="3">
    <source>
        <dbReference type="Proteomes" id="UP000579153"/>
    </source>
</evidence>
<protein>
    <submittedName>
        <fullName evidence="2">Putative ATP-grasp target RiPP</fullName>
    </submittedName>
</protein>
<name>A0A7W9LB89_9ACTN</name>
<dbReference type="AlphaFoldDB" id="A0A7W9LB89"/>
<dbReference type="Proteomes" id="UP000579153">
    <property type="component" value="Unassembled WGS sequence"/>
</dbReference>
<dbReference type="EMBL" id="JACHMB010000001">
    <property type="protein sequence ID" value="MBB5777401.1"/>
    <property type="molecule type" value="Genomic_DNA"/>
</dbReference>
<dbReference type="RefSeq" id="WP_185070967.1">
    <property type="nucleotide sequence ID" value="NZ_JACHMB010000001.1"/>
</dbReference>
<gene>
    <name evidence="2" type="ORF">HD596_004157</name>
</gene>
<reference evidence="2 3" key="1">
    <citation type="submission" date="2020-08" db="EMBL/GenBank/DDBJ databases">
        <title>Sequencing the genomes of 1000 actinobacteria strains.</title>
        <authorList>
            <person name="Klenk H.-P."/>
        </authorList>
    </citation>
    <scope>NUCLEOTIDE SEQUENCE [LARGE SCALE GENOMIC DNA]</scope>
    <source>
        <strain evidence="2 3">DSM 45507</strain>
    </source>
</reference>
<feature type="compositionally biased region" description="Polar residues" evidence="1">
    <location>
        <begin position="55"/>
        <end position="64"/>
    </location>
</feature>
<dbReference type="NCBIfam" id="TIGR04186">
    <property type="entry name" value="GRASP_targ"/>
    <property type="match status" value="1"/>
</dbReference>
<dbReference type="InterPro" id="IPR026496">
    <property type="entry name" value="GRASP_targ"/>
</dbReference>